<gene>
    <name evidence="1" type="ORF">UFOPK2658_01808</name>
    <name evidence="2" type="ORF">UFOPK3304_00701</name>
</gene>
<dbReference type="EMBL" id="CAEZYH010000126">
    <property type="protein sequence ID" value="CAB4733073.1"/>
    <property type="molecule type" value="Genomic_DNA"/>
</dbReference>
<proteinExistence type="predicted"/>
<evidence type="ECO:0000313" key="2">
    <source>
        <dbReference type="EMBL" id="CAB4865450.1"/>
    </source>
</evidence>
<evidence type="ECO:0000313" key="1">
    <source>
        <dbReference type="EMBL" id="CAB4733073.1"/>
    </source>
</evidence>
<name>A0A6J6SEC9_9ZZZZ</name>
<organism evidence="1">
    <name type="scientific">freshwater metagenome</name>
    <dbReference type="NCBI Taxonomy" id="449393"/>
    <lineage>
        <taxon>unclassified sequences</taxon>
        <taxon>metagenomes</taxon>
        <taxon>ecological metagenomes</taxon>
    </lineage>
</organism>
<reference evidence="1" key="1">
    <citation type="submission" date="2020-05" db="EMBL/GenBank/DDBJ databases">
        <authorList>
            <person name="Chiriac C."/>
            <person name="Salcher M."/>
            <person name="Ghai R."/>
            <person name="Kavagutti S V."/>
        </authorList>
    </citation>
    <scope>NUCLEOTIDE SEQUENCE</scope>
</reference>
<protein>
    <submittedName>
        <fullName evidence="1">Unannotated protein</fullName>
    </submittedName>
</protein>
<sequence>MTNFIDAEFFALFQIAFVVKGFLFEETNDSGGRINELLIGMT</sequence>
<dbReference type="EMBL" id="CAFBLJ010000027">
    <property type="protein sequence ID" value="CAB4865450.1"/>
    <property type="molecule type" value="Genomic_DNA"/>
</dbReference>
<dbReference type="AlphaFoldDB" id="A0A6J6SEC9"/>
<accession>A0A6J6SEC9</accession>